<dbReference type="InterPro" id="IPR045851">
    <property type="entry name" value="AMP-bd_C_sf"/>
</dbReference>
<dbReference type="Gene3D" id="3.30.300.30">
    <property type="match status" value="1"/>
</dbReference>
<evidence type="ECO:0000259" key="4">
    <source>
        <dbReference type="Pfam" id="PF00501"/>
    </source>
</evidence>
<evidence type="ECO:0000313" key="7">
    <source>
        <dbReference type="Proteomes" id="UP001073227"/>
    </source>
</evidence>
<feature type="domain" description="AMP-dependent synthetase/ligase" evidence="4">
    <location>
        <begin position="23"/>
        <end position="381"/>
    </location>
</feature>
<dbReference type="PANTHER" id="PTHR43201:SF5">
    <property type="entry name" value="MEDIUM-CHAIN ACYL-COA LIGASE ACSF2, MITOCHONDRIAL"/>
    <property type="match status" value="1"/>
</dbReference>
<gene>
    <name evidence="6" type="ORF">OEG84_21395</name>
</gene>
<dbReference type="Pfam" id="PF13193">
    <property type="entry name" value="AMP-binding_C"/>
    <property type="match status" value="1"/>
</dbReference>
<dbReference type="RefSeq" id="WP_267655627.1">
    <property type="nucleotide sequence ID" value="NZ_JAOVZR010000001.1"/>
</dbReference>
<proteinExistence type="inferred from homology"/>
<dbReference type="InterPro" id="IPR000873">
    <property type="entry name" value="AMP-dep_synth/lig_dom"/>
</dbReference>
<evidence type="ECO:0000256" key="3">
    <source>
        <dbReference type="ARBA" id="ARBA00022723"/>
    </source>
</evidence>
<dbReference type="PROSITE" id="PS00455">
    <property type="entry name" value="AMP_BINDING"/>
    <property type="match status" value="1"/>
</dbReference>
<dbReference type="EMBL" id="JAOVZR010000001">
    <property type="protein sequence ID" value="MCY0150189.1"/>
    <property type="molecule type" value="Genomic_DNA"/>
</dbReference>
<keyword evidence="3" id="KW-0479">Metal-binding</keyword>
<name>A0ABT3ZEG0_9HYPH</name>
<dbReference type="InterPro" id="IPR042099">
    <property type="entry name" value="ANL_N_sf"/>
</dbReference>
<evidence type="ECO:0000256" key="2">
    <source>
        <dbReference type="ARBA" id="ARBA00022598"/>
    </source>
</evidence>
<evidence type="ECO:0000256" key="1">
    <source>
        <dbReference type="ARBA" id="ARBA00006432"/>
    </source>
</evidence>
<dbReference type="PANTHER" id="PTHR43201">
    <property type="entry name" value="ACYL-COA SYNTHETASE"/>
    <property type="match status" value="1"/>
</dbReference>
<sequence length="535" mass="59254">MQTHHNFDPRVLPQDECVLRAMLERNAAQRPDDIYAVFQDGTEWSFSETLRQARQAAAGLQSLGVAQDDRVLIALPNGKDALRIWFGVNYIGGVAVHVNPAYRGALLERVISNSGAELLVCVADMVEPVSQVATADLKTVVTLGETSTLLPGISLLDVGVLDGVGDQPEAPAREILPFDLQCIIYTSGTTGPSKGVMCSYMHVTSAGKAVYFLDAEDRYLVNLPNYHIAGILPCMLMMSLGGSIAVIERFKTDQFWETIAATKATFAILLGVMTRYLLSRPETPAEKAGYLRYIIQQPFDDDAPALRARFNIDIYTSFNMTEVSLPIVSEPNPPVPGTCGKARDGVELRIVDAYDCEVPVGHTGELIIRTDQPWAMMHGYYQDADATARAWRNGWFHTGDIFRKNADGYYFFVDRLKDTIRRRGENISSFEVEAAVMAHPAIREAAAVATESEISESEVMIVVSLNKNVSLDPADLIRFLSSNLTYFMIPRYVRILADLPKTPTQKIEKHVLRSTGRSQGDVWDREAAGIRIQRN</sequence>
<keyword evidence="2" id="KW-0436">Ligase</keyword>
<organism evidence="6 7">
    <name type="scientific">Hoeflea algicola</name>
    <dbReference type="NCBI Taxonomy" id="2983763"/>
    <lineage>
        <taxon>Bacteria</taxon>
        <taxon>Pseudomonadati</taxon>
        <taxon>Pseudomonadota</taxon>
        <taxon>Alphaproteobacteria</taxon>
        <taxon>Hyphomicrobiales</taxon>
        <taxon>Rhizobiaceae</taxon>
        <taxon>Hoeflea</taxon>
    </lineage>
</organism>
<protein>
    <submittedName>
        <fullName evidence="6">AMP-binding protein</fullName>
    </submittedName>
</protein>
<dbReference type="Proteomes" id="UP001073227">
    <property type="component" value="Unassembled WGS sequence"/>
</dbReference>
<dbReference type="Pfam" id="PF00501">
    <property type="entry name" value="AMP-binding"/>
    <property type="match status" value="1"/>
</dbReference>
<accession>A0ABT3ZEG0</accession>
<evidence type="ECO:0000259" key="5">
    <source>
        <dbReference type="Pfam" id="PF13193"/>
    </source>
</evidence>
<dbReference type="Gene3D" id="3.40.50.12780">
    <property type="entry name" value="N-terminal domain of ligase-like"/>
    <property type="match status" value="1"/>
</dbReference>
<comment type="caution">
    <text evidence="6">The sequence shown here is derived from an EMBL/GenBank/DDBJ whole genome shotgun (WGS) entry which is preliminary data.</text>
</comment>
<reference evidence="6" key="1">
    <citation type="submission" date="2022-10" db="EMBL/GenBank/DDBJ databases">
        <title>Hoeflea sp. G2-23, isolated from marine algae.</title>
        <authorList>
            <person name="Kristyanto S."/>
            <person name="Kim J.M."/>
            <person name="Jeon C.O."/>
        </authorList>
    </citation>
    <scope>NUCLEOTIDE SEQUENCE</scope>
    <source>
        <strain evidence="6">G2-23</strain>
    </source>
</reference>
<dbReference type="InterPro" id="IPR020845">
    <property type="entry name" value="AMP-binding_CS"/>
</dbReference>
<dbReference type="SUPFAM" id="SSF56801">
    <property type="entry name" value="Acetyl-CoA synthetase-like"/>
    <property type="match status" value="1"/>
</dbReference>
<evidence type="ECO:0000313" key="6">
    <source>
        <dbReference type="EMBL" id="MCY0150189.1"/>
    </source>
</evidence>
<feature type="domain" description="AMP-binding enzyme C-terminal" evidence="5">
    <location>
        <begin position="431"/>
        <end position="506"/>
    </location>
</feature>
<comment type="similarity">
    <text evidence="1">Belongs to the ATP-dependent AMP-binding enzyme family.</text>
</comment>
<dbReference type="InterPro" id="IPR025110">
    <property type="entry name" value="AMP-bd_C"/>
</dbReference>
<keyword evidence="7" id="KW-1185">Reference proteome</keyword>